<dbReference type="InterPro" id="IPR008271">
    <property type="entry name" value="Ser/Thr_kinase_AS"/>
</dbReference>
<evidence type="ECO:0000256" key="5">
    <source>
        <dbReference type="ARBA" id="ARBA00022840"/>
    </source>
</evidence>
<keyword evidence="5 6" id="KW-0067">ATP-binding</keyword>
<evidence type="ECO:0000313" key="8">
    <source>
        <dbReference type="EnsemblPlants" id="AET5Gv20562700.1"/>
    </source>
</evidence>
<name>A0A453KYV6_AEGTS</name>
<reference evidence="9" key="2">
    <citation type="journal article" date="2017" name="Nat. Plants">
        <title>The Aegilops tauschii genome reveals multiple impacts of transposons.</title>
        <authorList>
            <person name="Zhao G."/>
            <person name="Zou C."/>
            <person name="Li K."/>
            <person name="Wang K."/>
            <person name="Li T."/>
            <person name="Gao L."/>
            <person name="Zhang X."/>
            <person name="Wang H."/>
            <person name="Yang Z."/>
            <person name="Liu X."/>
            <person name="Jiang W."/>
            <person name="Mao L."/>
            <person name="Kong X."/>
            <person name="Jiao Y."/>
            <person name="Jia J."/>
        </authorList>
    </citation>
    <scope>NUCLEOTIDE SEQUENCE [LARGE SCALE GENOMIC DNA]</scope>
    <source>
        <strain evidence="9">cv. AL8/78</strain>
    </source>
</reference>
<dbReference type="InterPro" id="IPR017441">
    <property type="entry name" value="Protein_kinase_ATP_BS"/>
</dbReference>
<dbReference type="FunFam" id="1.10.510.10:FF:000474">
    <property type="entry name" value="Wall-associated receptor kinase 3"/>
    <property type="match status" value="1"/>
</dbReference>
<protein>
    <recommendedName>
        <fullName evidence="7">Protein kinase domain-containing protein</fullName>
    </recommendedName>
</protein>
<dbReference type="Gramene" id="AET5Gv20562700.2">
    <property type="protein sequence ID" value="AET5Gv20562700.2"/>
    <property type="gene ID" value="AET5Gv20562700"/>
</dbReference>
<reference evidence="8" key="5">
    <citation type="journal article" date="2021" name="G3 (Bethesda)">
        <title>Aegilops tauschii genome assembly Aet v5.0 features greater sequence contiguity and improved annotation.</title>
        <authorList>
            <person name="Wang L."/>
            <person name="Zhu T."/>
            <person name="Rodriguez J.C."/>
            <person name="Deal K.R."/>
            <person name="Dubcovsky J."/>
            <person name="McGuire P.E."/>
            <person name="Lux T."/>
            <person name="Spannagl M."/>
            <person name="Mayer K.F.X."/>
            <person name="Baldrich P."/>
            <person name="Meyers B.C."/>
            <person name="Huo N."/>
            <person name="Gu Y.Q."/>
            <person name="Zhou H."/>
            <person name="Devos K.M."/>
            <person name="Bennetzen J.L."/>
            <person name="Unver T."/>
            <person name="Budak H."/>
            <person name="Gulick P.J."/>
            <person name="Galiba G."/>
            <person name="Kalapos B."/>
            <person name="Nelson D.R."/>
            <person name="Li P."/>
            <person name="You F.M."/>
            <person name="Luo M.C."/>
            <person name="Dvorak J."/>
        </authorList>
    </citation>
    <scope>NUCLEOTIDE SEQUENCE [LARGE SCALE GENOMIC DNA]</scope>
    <source>
        <strain evidence="8">cv. AL8/78</strain>
    </source>
</reference>
<evidence type="ECO:0000259" key="7">
    <source>
        <dbReference type="PROSITE" id="PS50011"/>
    </source>
</evidence>
<evidence type="ECO:0000256" key="1">
    <source>
        <dbReference type="ARBA" id="ARBA00022527"/>
    </source>
</evidence>
<dbReference type="GO" id="GO:0005524">
    <property type="term" value="F:ATP binding"/>
    <property type="evidence" value="ECO:0007669"/>
    <property type="project" value="UniProtKB-UniRule"/>
</dbReference>
<accession>A0A453KYV6</accession>
<dbReference type="Gene3D" id="3.30.200.20">
    <property type="entry name" value="Phosphorylase Kinase, domain 1"/>
    <property type="match status" value="2"/>
</dbReference>
<feature type="domain" description="Protein kinase" evidence="7">
    <location>
        <begin position="355"/>
        <end position="626"/>
    </location>
</feature>
<dbReference type="KEGG" id="ats:109770874"/>
<evidence type="ECO:0000256" key="2">
    <source>
        <dbReference type="ARBA" id="ARBA00022679"/>
    </source>
</evidence>
<sequence length="630" mass="70612">MDHREHVLRELIQGNDRSKWIAHSNHDVKCFTENEIKRITNNYNTELGRGAFGVVYEGVLEDRSMVAVKRFIHNRKENFAKELTVHREINHKNVVRLIGYCVDENALMMVTEYIPKGNLSDALHHNRIPITLETRLRIAIECAEALGYVHSQMYTQVIHGDIKPANILLDDKLRAKLSDFGISRLVNTDNTLYTENVIGSVGYMDPLFALSGRLTAKSDVYSFAVVLLELITRKKARTDNVGISLVETFTQALAKGTRGVKEMFDPEIANRIDMKTIEEIGKLAGECLAMETDKRPDMLSVAMRLHKLAETPHQGQQWLSPFSWGRKHKPSSGEMIVGFGSTETALKLELKDLLEAVPEILGTGTVGTTYRAKFESGAELVVKRLKGVHLRRAQFEQRVTAIGDIRNEHMTPLRGYYYSSDDKLLLYDNMPMGSLSEALHGERGSGQALLGWEQRLAISYAAAQGVASIHSAGPSSCHGNIKSSNVLFTNTYDACISEHGLTALVSRPSESSAYSDPGITGRKWSVSQKADVYSFGILLLELLTGRFPGPGRGVSNLMRWVSSVIREEWTTEVFDEELLEQQKDGQEEEMMELLGLALDCCHRYETGRPTMSDVVQQIEEIRQSVLCTEF</sequence>
<keyword evidence="3 6" id="KW-0547">Nucleotide-binding</keyword>
<dbReference type="GeneID" id="109770874"/>
<keyword evidence="1" id="KW-0723">Serine/threonine-protein kinase</keyword>
<dbReference type="SUPFAM" id="SSF56112">
    <property type="entry name" value="Protein kinase-like (PK-like)"/>
    <property type="match status" value="2"/>
</dbReference>
<reference evidence="8" key="4">
    <citation type="submission" date="2019-03" db="UniProtKB">
        <authorList>
            <consortium name="EnsemblPlants"/>
        </authorList>
    </citation>
    <scope>IDENTIFICATION</scope>
</reference>
<evidence type="ECO:0000256" key="3">
    <source>
        <dbReference type="ARBA" id="ARBA00022741"/>
    </source>
</evidence>
<evidence type="ECO:0000313" key="9">
    <source>
        <dbReference type="Proteomes" id="UP000015105"/>
    </source>
</evidence>
<keyword evidence="4" id="KW-0418">Kinase</keyword>
<dbReference type="PROSITE" id="PS00107">
    <property type="entry name" value="PROTEIN_KINASE_ATP"/>
    <property type="match status" value="1"/>
</dbReference>
<dbReference type="RefSeq" id="XP_020185178.1">
    <property type="nucleotide sequence ID" value="XM_020329589.4"/>
</dbReference>
<evidence type="ECO:0000256" key="4">
    <source>
        <dbReference type="ARBA" id="ARBA00022777"/>
    </source>
</evidence>
<dbReference type="AlphaFoldDB" id="A0A453KYV6"/>
<keyword evidence="9" id="KW-1185">Reference proteome</keyword>
<dbReference type="InterPro" id="IPR011009">
    <property type="entry name" value="Kinase-like_dom_sf"/>
</dbReference>
<dbReference type="EnsemblPlants" id="AET5Gv20562700.1">
    <property type="protein sequence ID" value="AET5Gv20562700.1"/>
    <property type="gene ID" value="AET5Gv20562700"/>
</dbReference>
<feature type="domain" description="Protein kinase" evidence="7">
    <location>
        <begin position="41"/>
        <end position="309"/>
    </location>
</feature>
<dbReference type="OrthoDB" id="2017579at2759"/>
<dbReference type="GO" id="GO:0005886">
    <property type="term" value="C:plasma membrane"/>
    <property type="evidence" value="ECO:0007669"/>
    <property type="project" value="TreeGrafter"/>
</dbReference>
<dbReference type="Gene3D" id="1.10.510.10">
    <property type="entry name" value="Transferase(Phosphotransferase) domain 1"/>
    <property type="match status" value="2"/>
</dbReference>
<keyword evidence="2" id="KW-0808">Transferase</keyword>
<dbReference type="EnsemblPlants" id="AET5Gv20562700.2">
    <property type="protein sequence ID" value="AET5Gv20562700.2"/>
    <property type="gene ID" value="AET5Gv20562700"/>
</dbReference>
<reference evidence="8" key="3">
    <citation type="journal article" date="2017" name="Nature">
        <title>Genome sequence of the progenitor of the wheat D genome Aegilops tauschii.</title>
        <authorList>
            <person name="Luo M.C."/>
            <person name="Gu Y.Q."/>
            <person name="Puiu D."/>
            <person name="Wang H."/>
            <person name="Twardziok S.O."/>
            <person name="Deal K.R."/>
            <person name="Huo N."/>
            <person name="Zhu T."/>
            <person name="Wang L."/>
            <person name="Wang Y."/>
            <person name="McGuire P.E."/>
            <person name="Liu S."/>
            <person name="Long H."/>
            <person name="Ramasamy R.K."/>
            <person name="Rodriguez J.C."/>
            <person name="Van S.L."/>
            <person name="Yuan L."/>
            <person name="Wang Z."/>
            <person name="Xia Z."/>
            <person name="Xiao L."/>
            <person name="Anderson O.D."/>
            <person name="Ouyang S."/>
            <person name="Liang Y."/>
            <person name="Zimin A.V."/>
            <person name="Pertea G."/>
            <person name="Qi P."/>
            <person name="Bennetzen J.L."/>
            <person name="Dai X."/>
            <person name="Dawson M.W."/>
            <person name="Muller H.G."/>
            <person name="Kugler K."/>
            <person name="Rivarola-Duarte L."/>
            <person name="Spannagl M."/>
            <person name="Mayer K.F.X."/>
            <person name="Lu F.H."/>
            <person name="Bevan M.W."/>
            <person name="Leroy P."/>
            <person name="Li P."/>
            <person name="You F.M."/>
            <person name="Sun Q."/>
            <person name="Liu Z."/>
            <person name="Lyons E."/>
            <person name="Wicker T."/>
            <person name="Salzberg S.L."/>
            <person name="Devos K.M."/>
            <person name="Dvorak J."/>
        </authorList>
    </citation>
    <scope>NUCLEOTIDE SEQUENCE [LARGE SCALE GENOMIC DNA]</scope>
    <source>
        <strain evidence="8">cv. AL8/78</strain>
    </source>
</reference>
<dbReference type="SMART" id="SM00220">
    <property type="entry name" value="S_TKc"/>
    <property type="match status" value="1"/>
</dbReference>
<proteinExistence type="predicted"/>
<dbReference type="Proteomes" id="UP000015105">
    <property type="component" value="Chromosome 5D"/>
</dbReference>
<dbReference type="FunFam" id="3.30.200.20:FF:000337">
    <property type="entry name" value="Wall-associated receptor kinase 3"/>
    <property type="match status" value="1"/>
</dbReference>
<dbReference type="PROSITE" id="PS50011">
    <property type="entry name" value="PROTEIN_KINASE_DOM"/>
    <property type="match status" value="2"/>
</dbReference>
<dbReference type="PANTHER" id="PTHR27001:SF803">
    <property type="entry name" value="OS01G0247500 PROTEIN"/>
    <property type="match status" value="1"/>
</dbReference>
<dbReference type="Gramene" id="AET5Gv20562700.1">
    <property type="protein sequence ID" value="AET5Gv20562700.1"/>
    <property type="gene ID" value="AET5Gv20562700"/>
</dbReference>
<dbReference type="STRING" id="200361.A0A453KYV6"/>
<dbReference type="InterPro" id="IPR000719">
    <property type="entry name" value="Prot_kinase_dom"/>
</dbReference>
<dbReference type="OMA" id="VARMSEC"/>
<dbReference type="PROSITE" id="PS00108">
    <property type="entry name" value="PROTEIN_KINASE_ST"/>
    <property type="match status" value="1"/>
</dbReference>
<dbReference type="Pfam" id="PF07714">
    <property type="entry name" value="PK_Tyr_Ser-Thr"/>
    <property type="match status" value="2"/>
</dbReference>
<reference evidence="9" key="1">
    <citation type="journal article" date="2014" name="Science">
        <title>Ancient hybridizations among the ancestral genomes of bread wheat.</title>
        <authorList>
            <consortium name="International Wheat Genome Sequencing Consortium,"/>
            <person name="Marcussen T."/>
            <person name="Sandve S.R."/>
            <person name="Heier L."/>
            <person name="Spannagl M."/>
            <person name="Pfeifer M."/>
            <person name="Jakobsen K.S."/>
            <person name="Wulff B.B."/>
            <person name="Steuernagel B."/>
            <person name="Mayer K.F."/>
            <person name="Olsen O.A."/>
        </authorList>
    </citation>
    <scope>NUCLEOTIDE SEQUENCE [LARGE SCALE GENOMIC DNA]</scope>
    <source>
        <strain evidence="9">cv. AL8/78</strain>
    </source>
</reference>
<dbReference type="PANTHER" id="PTHR27001">
    <property type="entry name" value="OS01G0253100 PROTEIN"/>
    <property type="match status" value="1"/>
</dbReference>
<organism evidence="8 9">
    <name type="scientific">Aegilops tauschii subsp. strangulata</name>
    <name type="common">Goatgrass</name>
    <dbReference type="NCBI Taxonomy" id="200361"/>
    <lineage>
        <taxon>Eukaryota</taxon>
        <taxon>Viridiplantae</taxon>
        <taxon>Streptophyta</taxon>
        <taxon>Embryophyta</taxon>
        <taxon>Tracheophyta</taxon>
        <taxon>Spermatophyta</taxon>
        <taxon>Magnoliopsida</taxon>
        <taxon>Liliopsida</taxon>
        <taxon>Poales</taxon>
        <taxon>Poaceae</taxon>
        <taxon>BOP clade</taxon>
        <taxon>Pooideae</taxon>
        <taxon>Triticodae</taxon>
        <taxon>Triticeae</taxon>
        <taxon>Triticinae</taxon>
        <taxon>Aegilops</taxon>
    </lineage>
</organism>
<dbReference type="InterPro" id="IPR001245">
    <property type="entry name" value="Ser-Thr/Tyr_kinase_cat_dom"/>
</dbReference>
<dbReference type="GO" id="GO:0004674">
    <property type="term" value="F:protein serine/threonine kinase activity"/>
    <property type="evidence" value="ECO:0007669"/>
    <property type="project" value="UniProtKB-KW"/>
</dbReference>
<evidence type="ECO:0000256" key="6">
    <source>
        <dbReference type="PROSITE-ProRule" id="PRU10141"/>
    </source>
</evidence>
<feature type="binding site" evidence="6">
    <location>
        <position position="69"/>
    </location>
    <ligand>
        <name>ATP</name>
        <dbReference type="ChEBI" id="CHEBI:30616"/>
    </ligand>
</feature>